<keyword evidence="2" id="KW-1185">Reference proteome</keyword>
<evidence type="ECO:0000313" key="1">
    <source>
        <dbReference type="EMBL" id="KAG6951935.1"/>
    </source>
</evidence>
<organism evidence="1 2">
    <name type="scientific">Phytophthora aleatoria</name>
    <dbReference type="NCBI Taxonomy" id="2496075"/>
    <lineage>
        <taxon>Eukaryota</taxon>
        <taxon>Sar</taxon>
        <taxon>Stramenopiles</taxon>
        <taxon>Oomycota</taxon>
        <taxon>Peronosporomycetes</taxon>
        <taxon>Peronosporales</taxon>
        <taxon>Peronosporaceae</taxon>
        <taxon>Phytophthora</taxon>
    </lineage>
</organism>
<dbReference type="AlphaFoldDB" id="A0A8J5IHI2"/>
<reference evidence="1" key="1">
    <citation type="submission" date="2021-01" db="EMBL/GenBank/DDBJ databases">
        <title>Phytophthora aleatoria, a newly-described species from Pinus radiata is distinct from Phytophthora cactorum isolates based on comparative genomics.</title>
        <authorList>
            <person name="Mcdougal R."/>
            <person name="Panda P."/>
            <person name="Williams N."/>
            <person name="Studholme D.J."/>
        </authorList>
    </citation>
    <scope>NUCLEOTIDE SEQUENCE</scope>
    <source>
        <strain evidence="1">NZFS 4037</strain>
    </source>
</reference>
<protein>
    <submittedName>
        <fullName evidence="1">Uncharacterized protein</fullName>
    </submittedName>
</protein>
<gene>
    <name evidence="1" type="ORF">JG688_00013511</name>
</gene>
<proteinExistence type="predicted"/>
<dbReference type="EMBL" id="JAENGY010001156">
    <property type="protein sequence ID" value="KAG6951935.1"/>
    <property type="molecule type" value="Genomic_DNA"/>
</dbReference>
<sequence>MRLQAATIELVGTNRNPARPHSGPYSSAQLKQQYEVKILGTASISIVDVTLARSAIAQCGVLDVEAPRSEALDIIDNGYYLVRFAQAQCPVTLKT</sequence>
<dbReference type="Proteomes" id="UP000709295">
    <property type="component" value="Unassembled WGS sequence"/>
</dbReference>
<comment type="caution">
    <text evidence="1">The sequence shown here is derived from an EMBL/GenBank/DDBJ whole genome shotgun (WGS) entry which is preliminary data.</text>
</comment>
<evidence type="ECO:0000313" key="2">
    <source>
        <dbReference type="Proteomes" id="UP000709295"/>
    </source>
</evidence>
<name>A0A8J5IHI2_9STRA</name>
<accession>A0A8J5IHI2</accession>